<keyword evidence="2" id="KW-0229">DNA integration</keyword>
<dbReference type="SUPFAM" id="SSF56349">
    <property type="entry name" value="DNA breaking-rejoining enzymes"/>
    <property type="match status" value="1"/>
</dbReference>
<evidence type="ECO:0000259" key="7">
    <source>
        <dbReference type="PROSITE" id="PS51900"/>
    </source>
</evidence>
<dbReference type="PROSITE" id="PS51898">
    <property type="entry name" value="TYR_RECOMBINASE"/>
    <property type="match status" value="1"/>
</dbReference>
<dbReference type="NCBIfam" id="NF040815">
    <property type="entry name" value="recomb_XerA_Arch"/>
    <property type="match status" value="1"/>
</dbReference>
<comment type="caution">
    <text evidence="8">The sequence shown here is derived from an EMBL/GenBank/DDBJ whole genome shotgun (WGS) entry which is preliminary data.</text>
</comment>
<evidence type="ECO:0008006" key="10">
    <source>
        <dbReference type="Google" id="ProtNLM"/>
    </source>
</evidence>
<dbReference type="Pfam" id="PF02899">
    <property type="entry name" value="Phage_int_SAM_1"/>
    <property type="match status" value="1"/>
</dbReference>
<accession>A0A1F6M4D9</accession>
<dbReference type="InterPro" id="IPR011010">
    <property type="entry name" value="DNA_brk_join_enz"/>
</dbReference>
<keyword evidence="4" id="KW-0233">DNA recombination</keyword>
<organism evidence="8 9">
    <name type="scientific">Candidatus Magasanikbacteria bacterium RIFCSPHIGHO2_02_FULL_47_14</name>
    <dbReference type="NCBI Taxonomy" id="1798680"/>
    <lineage>
        <taxon>Bacteria</taxon>
        <taxon>Candidatus Magasanikiibacteriota</taxon>
    </lineage>
</organism>
<dbReference type="EMBL" id="MFQB01000035">
    <property type="protein sequence ID" value="OGH66484.1"/>
    <property type="molecule type" value="Genomic_DNA"/>
</dbReference>
<dbReference type="PROSITE" id="PS51900">
    <property type="entry name" value="CB"/>
    <property type="match status" value="1"/>
</dbReference>
<dbReference type="InterPro" id="IPR004107">
    <property type="entry name" value="Integrase_SAM-like_N"/>
</dbReference>
<dbReference type="AlphaFoldDB" id="A0A1F6M4D9"/>
<gene>
    <name evidence="8" type="ORF">A3J66_04340</name>
</gene>
<dbReference type="Proteomes" id="UP000176282">
    <property type="component" value="Unassembled WGS sequence"/>
</dbReference>
<evidence type="ECO:0000256" key="4">
    <source>
        <dbReference type="ARBA" id="ARBA00023172"/>
    </source>
</evidence>
<sequence length="331" mass="38582">MSQSLSKLLTEFLEYLEIERNRSPKTLQNYHFYLGRFVEWFGKDRKPEGITNEDVRKYRLWLNRLIDVHGEPLKKNTQNYHLIALRSFLKYLAKRDVKTLSAEKIELMKMPDREVSFLDGSDLDRLLAAPIESKHLQGDPTTNRALSRLTCFRDKAILELLFSTGLRVSELVGLKKDDINLAREEFTVMGKGRKSRVVFLSEQAKYWIKQYLTARKDMGQWLFVSHDKKKKHEVANKKAQEANLTQRSVQRIVQKWAKVAGITKRVTPHTLRHSFATDLLFGGADIRSVQTMLGHSSITTTQIYTHVTDRELRNIHKKFHGKGRKNKDSQK</sequence>
<dbReference type="PANTHER" id="PTHR30349:SF41">
    <property type="entry name" value="INTEGRASE_RECOMBINASE PROTEIN MJ0367-RELATED"/>
    <property type="match status" value="1"/>
</dbReference>
<evidence type="ECO:0000256" key="2">
    <source>
        <dbReference type="ARBA" id="ARBA00022908"/>
    </source>
</evidence>
<dbReference type="Pfam" id="PF00589">
    <property type="entry name" value="Phage_integrase"/>
    <property type="match status" value="1"/>
</dbReference>
<evidence type="ECO:0000259" key="6">
    <source>
        <dbReference type="PROSITE" id="PS51898"/>
    </source>
</evidence>
<dbReference type="CDD" id="cd00798">
    <property type="entry name" value="INT_XerDC_C"/>
    <property type="match status" value="1"/>
</dbReference>
<evidence type="ECO:0000256" key="1">
    <source>
        <dbReference type="ARBA" id="ARBA00008857"/>
    </source>
</evidence>
<feature type="domain" description="Tyr recombinase" evidence="6">
    <location>
        <begin position="113"/>
        <end position="317"/>
    </location>
</feature>
<dbReference type="GO" id="GO:0015074">
    <property type="term" value="P:DNA integration"/>
    <property type="evidence" value="ECO:0007669"/>
    <property type="project" value="UniProtKB-KW"/>
</dbReference>
<proteinExistence type="inferred from homology"/>
<dbReference type="InterPro" id="IPR050090">
    <property type="entry name" value="Tyrosine_recombinase_XerCD"/>
</dbReference>
<evidence type="ECO:0000313" key="8">
    <source>
        <dbReference type="EMBL" id="OGH66484.1"/>
    </source>
</evidence>
<keyword evidence="3 5" id="KW-0238">DNA-binding</keyword>
<dbReference type="STRING" id="1798680.A3J66_04340"/>
<dbReference type="InterPro" id="IPR013762">
    <property type="entry name" value="Integrase-like_cat_sf"/>
</dbReference>
<dbReference type="PANTHER" id="PTHR30349">
    <property type="entry name" value="PHAGE INTEGRASE-RELATED"/>
    <property type="match status" value="1"/>
</dbReference>
<comment type="similarity">
    <text evidence="1">Belongs to the 'phage' integrase family.</text>
</comment>
<evidence type="ECO:0000256" key="5">
    <source>
        <dbReference type="PROSITE-ProRule" id="PRU01248"/>
    </source>
</evidence>
<dbReference type="GO" id="GO:0003677">
    <property type="term" value="F:DNA binding"/>
    <property type="evidence" value="ECO:0007669"/>
    <property type="project" value="UniProtKB-UniRule"/>
</dbReference>
<reference evidence="8 9" key="1">
    <citation type="journal article" date="2016" name="Nat. Commun.">
        <title>Thousands of microbial genomes shed light on interconnected biogeochemical processes in an aquifer system.</title>
        <authorList>
            <person name="Anantharaman K."/>
            <person name="Brown C.T."/>
            <person name="Hug L.A."/>
            <person name="Sharon I."/>
            <person name="Castelle C.J."/>
            <person name="Probst A.J."/>
            <person name="Thomas B.C."/>
            <person name="Singh A."/>
            <person name="Wilkins M.J."/>
            <person name="Karaoz U."/>
            <person name="Brodie E.L."/>
            <person name="Williams K.H."/>
            <person name="Hubbard S.S."/>
            <person name="Banfield J.F."/>
        </authorList>
    </citation>
    <scope>NUCLEOTIDE SEQUENCE [LARGE SCALE GENOMIC DNA]</scope>
</reference>
<protein>
    <recommendedName>
        <fullName evidence="10">Tyrosine recombinase XerC</fullName>
    </recommendedName>
</protein>
<dbReference type="Gene3D" id="1.10.443.10">
    <property type="entry name" value="Intergrase catalytic core"/>
    <property type="match status" value="1"/>
</dbReference>
<evidence type="ECO:0000313" key="9">
    <source>
        <dbReference type="Proteomes" id="UP000176282"/>
    </source>
</evidence>
<dbReference type="GO" id="GO:0006310">
    <property type="term" value="P:DNA recombination"/>
    <property type="evidence" value="ECO:0007669"/>
    <property type="project" value="UniProtKB-KW"/>
</dbReference>
<dbReference type="InterPro" id="IPR044068">
    <property type="entry name" value="CB"/>
</dbReference>
<feature type="domain" description="Core-binding (CB)" evidence="7">
    <location>
        <begin position="3"/>
        <end position="93"/>
    </location>
</feature>
<dbReference type="InterPro" id="IPR010998">
    <property type="entry name" value="Integrase_recombinase_N"/>
</dbReference>
<name>A0A1F6M4D9_9BACT</name>
<evidence type="ECO:0000256" key="3">
    <source>
        <dbReference type="ARBA" id="ARBA00023125"/>
    </source>
</evidence>
<dbReference type="Gene3D" id="1.10.150.130">
    <property type="match status" value="1"/>
</dbReference>
<dbReference type="InterPro" id="IPR002104">
    <property type="entry name" value="Integrase_catalytic"/>
</dbReference>